<evidence type="ECO:0000313" key="3">
    <source>
        <dbReference type="Proteomes" id="UP000615755"/>
    </source>
</evidence>
<accession>A0ABR9EE52</accession>
<dbReference type="Proteomes" id="UP000615755">
    <property type="component" value="Unassembled WGS sequence"/>
</dbReference>
<protein>
    <submittedName>
        <fullName evidence="2">Uncharacterized protein</fullName>
    </submittedName>
</protein>
<comment type="caution">
    <text evidence="2">The sequence shown here is derived from an EMBL/GenBank/DDBJ whole genome shotgun (WGS) entry which is preliminary data.</text>
</comment>
<dbReference type="EMBL" id="AQGV01000012">
    <property type="protein sequence ID" value="MBE0369219.1"/>
    <property type="molecule type" value="Genomic_DNA"/>
</dbReference>
<keyword evidence="1" id="KW-1133">Transmembrane helix</keyword>
<proteinExistence type="predicted"/>
<sequence length="69" mass="8046">MYVAISAISGIVGITAIILRYMNKKHQQEIDERKHIRHFKLKLMEKRITVTSKRAREHSVSQEVDDGIK</sequence>
<evidence type="ECO:0000256" key="1">
    <source>
        <dbReference type="SAM" id="Phobius"/>
    </source>
</evidence>
<keyword evidence="3" id="KW-1185">Reference proteome</keyword>
<feature type="transmembrane region" description="Helical" evidence="1">
    <location>
        <begin position="6"/>
        <end position="23"/>
    </location>
</feature>
<evidence type="ECO:0000313" key="2">
    <source>
        <dbReference type="EMBL" id="MBE0369219.1"/>
    </source>
</evidence>
<reference evidence="2 3" key="1">
    <citation type="submission" date="2015-03" db="EMBL/GenBank/DDBJ databases">
        <title>Genome sequence of Pseudoalteromonas aurantia.</title>
        <authorList>
            <person name="Xie B.-B."/>
            <person name="Rong J.-C."/>
            <person name="Qin Q.-L."/>
            <person name="Zhang Y.-Z."/>
        </authorList>
    </citation>
    <scope>NUCLEOTIDE SEQUENCE [LARGE SCALE GENOMIC DNA]</scope>
    <source>
        <strain evidence="2 3">208</strain>
    </source>
</reference>
<organism evidence="2 3">
    <name type="scientific">Pseudoalteromonas aurantia 208</name>
    <dbReference type="NCBI Taxonomy" id="1314867"/>
    <lineage>
        <taxon>Bacteria</taxon>
        <taxon>Pseudomonadati</taxon>
        <taxon>Pseudomonadota</taxon>
        <taxon>Gammaproteobacteria</taxon>
        <taxon>Alteromonadales</taxon>
        <taxon>Pseudoalteromonadaceae</taxon>
        <taxon>Pseudoalteromonas</taxon>
    </lineage>
</organism>
<name>A0ABR9EE52_9GAMM</name>
<gene>
    <name evidence="2" type="ORF">PAUR_a3027</name>
</gene>
<keyword evidence="1" id="KW-0812">Transmembrane</keyword>
<keyword evidence="1" id="KW-0472">Membrane</keyword>